<feature type="region of interest" description="Disordered" evidence="1">
    <location>
        <begin position="404"/>
        <end position="434"/>
    </location>
</feature>
<dbReference type="InterPro" id="IPR043128">
    <property type="entry name" value="Rev_trsase/Diguanyl_cyclase"/>
</dbReference>
<keyword evidence="2" id="KW-0472">Membrane</keyword>
<evidence type="ECO:0000259" key="3">
    <source>
        <dbReference type="PROSITE" id="PS50887"/>
    </source>
</evidence>
<dbReference type="CDD" id="cd01949">
    <property type="entry name" value="GGDEF"/>
    <property type="match status" value="1"/>
</dbReference>
<proteinExistence type="predicted"/>
<keyword evidence="2" id="KW-0812">Transmembrane</keyword>
<dbReference type="SMART" id="SM00267">
    <property type="entry name" value="GGDEF"/>
    <property type="match status" value="1"/>
</dbReference>
<dbReference type="EMBL" id="CAADIB010000011">
    <property type="protein sequence ID" value="VFR32998.1"/>
    <property type="molecule type" value="Genomic_DNA"/>
</dbReference>
<feature type="domain" description="GGDEF" evidence="3">
    <location>
        <begin position="255"/>
        <end position="385"/>
    </location>
</feature>
<dbReference type="GO" id="GO:1902201">
    <property type="term" value="P:negative regulation of bacterial-type flagellum-dependent cell motility"/>
    <property type="evidence" value="ECO:0007669"/>
    <property type="project" value="TreeGrafter"/>
</dbReference>
<dbReference type="NCBIfam" id="TIGR00254">
    <property type="entry name" value="GGDEF"/>
    <property type="match status" value="1"/>
</dbReference>
<dbReference type="PROSITE" id="PS50887">
    <property type="entry name" value="GGDEF"/>
    <property type="match status" value="1"/>
</dbReference>
<feature type="transmembrane region" description="Helical" evidence="2">
    <location>
        <begin position="141"/>
        <end position="159"/>
    </location>
</feature>
<feature type="transmembrane region" description="Helical" evidence="2">
    <location>
        <begin position="107"/>
        <end position="129"/>
    </location>
</feature>
<dbReference type="AlphaFoldDB" id="A0A484Q3I1"/>
<organism evidence="5">
    <name type="scientific">plant metagenome</name>
    <dbReference type="NCBI Taxonomy" id="1297885"/>
    <lineage>
        <taxon>unclassified sequences</taxon>
        <taxon>metagenomes</taxon>
        <taxon>organismal metagenomes</taxon>
    </lineage>
</organism>
<feature type="transmembrane region" description="Helical" evidence="2">
    <location>
        <begin position="166"/>
        <end position="185"/>
    </location>
</feature>
<evidence type="ECO:0000256" key="1">
    <source>
        <dbReference type="SAM" id="MobiDB-lite"/>
    </source>
</evidence>
<evidence type="ECO:0000256" key="2">
    <source>
        <dbReference type="SAM" id="Phobius"/>
    </source>
</evidence>
<dbReference type="InterPro" id="IPR000160">
    <property type="entry name" value="GGDEF_dom"/>
</dbReference>
<protein>
    <submittedName>
        <fullName evidence="5">Diguanylate cyclase/phosphodiesterase (GGDEF &amp; EAL domains) with PAS/PAC sensor(S)</fullName>
    </submittedName>
</protein>
<dbReference type="Gene3D" id="3.30.70.270">
    <property type="match status" value="1"/>
</dbReference>
<dbReference type="FunFam" id="3.30.70.270:FF:000001">
    <property type="entry name" value="Diguanylate cyclase domain protein"/>
    <property type="match status" value="1"/>
</dbReference>
<feature type="transmembrane region" description="Helical" evidence="2">
    <location>
        <begin position="75"/>
        <end position="95"/>
    </location>
</feature>
<sequence length="434" mass="46382">MPAWRHFLDDIVAPTTPSEGQLLRLATPFGRSALVRRNAASVILARVRLISVLFAVLVPLCAAVDLLVFERGTALGLLGLRLLAAFIFILLALPARAQASEHPYRYALARLLGMVMVPPLFYLASLWVVGDGALTPAQQGIMQLYALMPTVVLAGLAIFPLSALEILLLGLPMFVTALLGFEWSGQSMSWLEHGKTFWFMGMAIGVSFFSGMAQSHYMESLVTRAMTDSLTGALARRAGVEMLERGFAAAQAGNGHYGLAFCDIDHFKRINDRFSHQVGDQVLVQFAQALRRSLRPGDVLARWGGEEFVVLMPGATVADQQAWLARLREQGFGRTPDDAPLGASIGLAERLADGSAGWTAFIALADQRMYDAKARGRKQAVGPAGMIVPLLAPAAPSQVADAADLPSSAPMAGHSASGVSTLMSASQLSTPPSQ</sequence>
<dbReference type="GO" id="GO:0043709">
    <property type="term" value="P:cell adhesion involved in single-species biofilm formation"/>
    <property type="evidence" value="ECO:0007669"/>
    <property type="project" value="TreeGrafter"/>
</dbReference>
<evidence type="ECO:0000313" key="4">
    <source>
        <dbReference type="EMBL" id="VFR27428.1"/>
    </source>
</evidence>
<feature type="transmembrane region" description="Helical" evidence="2">
    <location>
        <begin position="197"/>
        <end position="217"/>
    </location>
</feature>
<dbReference type="InterPro" id="IPR050469">
    <property type="entry name" value="Diguanylate_Cyclase"/>
</dbReference>
<dbReference type="SUPFAM" id="SSF55073">
    <property type="entry name" value="Nucleotide cyclase"/>
    <property type="match status" value="1"/>
</dbReference>
<dbReference type="Pfam" id="PF00990">
    <property type="entry name" value="GGDEF"/>
    <property type="match status" value="1"/>
</dbReference>
<keyword evidence="2" id="KW-1133">Transmembrane helix</keyword>
<reference evidence="5" key="1">
    <citation type="submission" date="2019-03" db="EMBL/GenBank/DDBJ databases">
        <authorList>
            <person name="Danneels B."/>
        </authorList>
    </citation>
    <scope>NUCLEOTIDE SEQUENCE</scope>
</reference>
<name>A0A484Q3I1_9ZZZZ</name>
<dbReference type="InterPro" id="IPR029787">
    <property type="entry name" value="Nucleotide_cyclase"/>
</dbReference>
<dbReference type="GO" id="GO:0052621">
    <property type="term" value="F:diguanylate cyclase activity"/>
    <property type="evidence" value="ECO:0007669"/>
    <property type="project" value="TreeGrafter"/>
</dbReference>
<dbReference type="PANTHER" id="PTHR45138">
    <property type="entry name" value="REGULATORY COMPONENTS OF SENSORY TRANSDUCTION SYSTEM"/>
    <property type="match status" value="1"/>
</dbReference>
<gene>
    <name evidence="4" type="ORF">ANDO1_1485</name>
    <name evidence="5" type="ORF">ANDO2_1392</name>
</gene>
<feature type="compositionally biased region" description="Polar residues" evidence="1">
    <location>
        <begin position="417"/>
        <end position="434"/>
    </location>
</feature>
<dbReference type="GO" id="GO:0005886">
    <property type="term" value="C:plasma membrane"/>
    <property type="evidence" value="ECO:0007669"/>
    <property type="project" value="TreeGrafter"/>
</dbReference>
<dbReference type="EMBL" id="CAADHZ010000019">
    <property type="protein sequence ID" value="VFR27428.1"/>
    <property type="molecule type" value="Genomic_DNA"/>
</dbReference>
<feature type="transmembrane region" description="Helical" evidence="2">
    <location>
        <begin position="47"/>
        <end position="69"/>
    </location>
</feature>
<evidence type="ECO:0000313" key="5">
    <source>
        <dbReference type="EMBL" id="VFR32998.1"/>
    </source>
</evidence>
<dbReference type="PANTHER" id="PTHR45138:SF9">
    <property type="entry name" value="DIGUANYLATE CYCLASE DGCM-RELATED"/>
    <property type="match status" value="1"/>
</dbReference>
<accession>A0A484Q3I1</accession>